<proteinExistence type="predicted"/>
<accession>A0A2P2MTT8</accession>
<dbReference type="EMBL" id="GGEC01053159">
    <property type="protein sequence ID" value="MBX33643.1"/>
    <property type="molecule type" value="Transcribed_RNA"/>
</dbReference>
<reference evidence="1" key="1">
    <citation type="submission" date="2018-02" db="EMBL/GenBank/DDBJ databases">
        <title>Rhizophora mucronata_Transcriptome.</title>
        <authorList>
            <person name="Meera S.P."/>
            <person name="Sreeshan A."/>
            <person name="Augustine A."/>
        </authorList>
    </citation>
    <scope>NUCLEOTIDE SEQUENCE</scope>
    <source>
        <tissue evidence="1">Leaf</tissue>
    </source>
</reference>
<evidence type="ECO:0000313" key="1">
    <source>
        <dbReference type="EMBL" id="MBX33643.1"/>
    </source>
</evidence>
<organism evidence="1">
    <name type="scientific">Rhizophora mucronata</name>
    <name type="common">Asiatic mangrove</name>
    <dbReference type="NCBI Taxonomy" id="61149"/>
    <lineage>
        <taxon>Eukaryota</taxon>
        <taxon>Viridiplantae</taxon>
        <taxon>Streptophyta</taxon>
        <taxon>Embryophyta</taxon>
        <taxon>Tracheophyta</taxon>
        <taxon>Spermatophyta</taxon>
        <taxon>Magnoliopsida</taxon>
        <taxon>eudicotyledons</taxon>
        <taxon>Gunneridae</taxon>
        <taxon>Pentapetalae</taxon>
        <taxon>rosids</taxon>
        <taxon>fabids</taxon>
        <taxon>Malpighiales</taxon>
        <taxon>Rhizophoraceae</taxon>
        <taxon>Rhizophora</taxon>
    </lineage>
</organism>
<dbReference type="AlphaFoldDB" id="A0A2P2MTT8"/>
<sequence length="49" mass="5774">MPFHVKCIADSKGYLVDEDGFDYMKISFLRDIKAQQRSLRWVCFPSFAL</sequence>
<protein>
    <submittedName>
        <fullName evidence="1">Uncharacterized protein</fullName>
    </submittedName>
</protein>
<name>A0A2P2MTT8_RHIMU</name>